<evidence type="ECO:0000256" key="4">
    <source>
        <dbReference type="ARBA" id="ARBA00022784"/>
    </source>
</evidence>
<keyword evidence="4" id="KW-0883">Thioether bond</keyword>
<evidence type="ECO:0000259" key="8">
    <source>
        <dbReference type="PROSITE" id="PS00498"/>
    </source>
</evidence>
<evidence type="ECO:0000256" key="7">
    <source>
        <dbReference type="ARBA" id="ARBA00023157"/>
    </source>
</evidence>
<dbReference type="Gene3D" id="1.10.1280.10">
    <property type="entry name" value="Di-copper center containing domain from catechol oxidase"/>
    <property type="match status" value="1"/>
</dbReference>
<dbReference type="EMBL" id="JARBHA010000003">
    <property type="protein sequence ID" value="KAJ9705808.1"/>
    <property type="molecule type" value="Genomic_DNA"/>
</dbReference>
<comment type="caution">
    <text evidence="9">The sequence shown here is derived from an EMBL/GenBank/DDBJ whole genome shotgun (WGS) entry which is preliminary data.</text>
</comment>
<dbReference type="InterPro" id="IPR050316">
    <property type="entry name" value="Tyrosinase/Hemocyanin"/>
</dbReference>
<reference evidence="9 10" key="1">
    <citation type="journal article" date="2023" name="BMC Biotechnol.">
        <title>Vitis rotundifolia cv Carlos genome sequencing.</title>
        <authorList>
            <person name="Huff M."/>
            <person name="Hulse-Kemp A."/>
            <person name="Scheffler B."/>
            <person name="Youngblood R."/>
            <person name="Simpson S."/>
            <person name="Babiker E."/>
            <person name="Staton M."/>
        </authorList>
    </citation>
    <scope>NUCLEOTIDE SEQUENCE [LARGE SCALE GENOMIC DNA]</scope>
    <source>
        <tissue evidence="9">Leaf</tissue>
    </source>
</reference>
<dbReference type="PRINTS" id="PR00092">
    <property type="entry name" value="TYROSINASE"/>
</dbReference>
<evidence type="ECO:0000256" key="3">
    <source>
        <dbReference type="ARBA" id="ARBA00022723"/>
    </source>
</evidence>
<gene>
    <name evidence="9" type="ORF">PVL29_003761</name>
</gene>
<sequence length="495" mass="55843">MSCNSANGDPNSDSTSCIRETMPRSTFLLSNFPREVRLEEGASWHRRAVWCRWQPRATEPLVFRAPIQAPDVTKCGVATVPAGIIDFQLPSPDSLLRIRPAAQLVIKEYRAKYKKAIQLMKALPDDDPRSFRQQASVRCAYCNGVDDQVAFPDLEIQVHASWLFFPFHRLYAYFHERILAELINEPTSASPYWSWDSPPGMQMPAIYVDSTSTLYDAKRNAKHLPPTVIDLDYDFTQSTSPNSEIVANNLSIVYRQVGSGATTAKLFFGSPYRAGDQPDPGEGTIDSVPATWSRHGKLYTAGRDPTFFGHHANVDRMWMLWKAIGGQNRTEFTDPDSLNAGFVRDCLDHLKLRYKYQDIPIPYSKSGVAKAAELPKTTISSSGGFPKPLNSVIRVEVPRPKKSRSKKEKEDEEEVLLIKEIELDGDDFVKFDAYINYEDYSVSKPSNSEFAGSFVNVPHKHKQRMKTKTSLRVSFPRARTYDITIGGIEIELVSN</sequence>
<evidence type="ECO:0000256" key="1">
    <source>
        <dbReference type="ARBA" id="ARBA00001973"/>
    </source>
</evidence>
<dbReference type="PANTHER" id="PTHR11474">
    <property type="entry name" value="TYROSINASE FAMILY MEMBER"/>
    <property type="match status" value="1"/>
</dbReference>
<proteinExistence type="inferred from homology"/>
<dbReference type="Pfam" id="PF12143">
    <property type="entry name" value="PPO1_KFDV"/>
    <property type="match status" value="1"/>
</dbReference>
<evidence type="ECO:0000256" key="2">
    <source>
        <dbReference type="ARBA" id="ARBA00009928"/>
    </source>
</evidence>
<dbReference type="InterPro" id="IPR008922">
    <property type="entry name" value="Di-copper_centre_dom_sf"/>
</dbReference>
<dbReference type="PANTHER" id="PTHR11474:SF76">
    <property type="entry name" value="SHKT DOMAIN-CONTAINING PROTEIN"/>
    <property type="match status" value="1"/>
</dbReference>
<dbReference type="PROSITE" id="PS00210">
    <property type="entry name" value="HEMOCYANIN_2"/>
    <property type="match status" value="1"/>
</dbReference>
<dbReference type="Pfam" id="PF12142">
    <property type="entry name" value="PPO1_DWL"/>
    <property type="match status" value="1"/>
</dbReference>
<dbReference type="InterPro" id="IPR013788">
    <property type="entry name" value="Hemocyanin/hexamerin"/>
</dbReference>
<comment type="similarity">
    <text evidence="2">Belongs to the tyrosinase family.</text>
</comment>
<keyword evidence="3" id="KW-0479">Metal-binding</keyword>
<evidence type="ECO:0000256" key="5">
    <source>
        <dbReference type="ARBA" id="ARBA00023002"/>
    </source>
</evidence>
<name>A0AA39AG55_VITRO</name>
<keyword evidence="6" id="KW-0186">Copper</keyword>
<dbReference type="SUPFAM" id="SSF48056">
    <property type="entry name" value="Di-copper centre-containing domain"/>
    <property type="match status" value="1"/>
</dbReference>
<dbReference type="InterPro" id="IPR002227">
    <property type="entry name" value="Tyrosinase_Cu-bd"/>
</dbReference>
<dbReference type="Proteomes" id="UP001168098">
    <property type="component" value="Unassembled WGS sequence"/>
</dbReference>
<keyword evidence="5" id="KW-0560">Oxidoreductase</keyword>
<evidence type="ECO:0000313" key="9">
    <source>
        <dbReference type="EMBL" id="KAJ9705808.1"/>
    </source>
</evidence>
<dbReference type="PROSITE" id="PS00498">
    <property type="entry name" value="TYROSINASE_2"/>
    <property type="match status" value="1"/>
</dbReference>
<organism evidence="9 10">
    <name type="scientific">Vitis rotundifolia</name>
    <name type="common">Muscadine grape</name>
    <dbReference type="NCBI Taxonomy" id="103349"/>
    <lineage>
        <taxon>Eukaryota</taxon>
        <taxon>Viridiplantae</taxon>
        <taxon>Streptophyta</taxon>
        <taxon>Embryophyta</taxon>
        <taxon>Tracheophyta</taxon>
        <taxon>Spermatophyta</taxon>
        <taxon>Magnoliopsida</taxon>
        <taxon>eudicotyledons</taxon>
        <taxon>Gunneridae</taxon>
        <taxon>Pentapetalae</taxon>
        <taxon>rosids</taxon>
        <taxon>Vitales</taxon>
        <taxon>Vitaceae</taxon>
        <taxon>Viteae</taxon>
        <taxon>Vitis</taxon>
    </lineage>
</organism>
<keyword evidence="10" id="KW-1185">Reference proteome</keyword>
<keyword evidence="7" id="KW-1015">Disulfide bond</keyword>
<comment type="cofactor">
    <cofactor evidence="1">
        <name>Cu(2+)</name>
        <dbReference type="ChEBI" id="CHEBI:29036"/>
    </cofactor>
</comment>
<dbReference type="GO" id="GO:0046872">
    <property type="term" value="F:metal ion binding"/>
    <property type="evidence" value="ECO:0007669"/>
    <property type="project" value="UniProtKB-KW"/>
</dbReference>
<dbReference type="GO" id="GO:0004097">
    <property type="term" value="F:catechol oxidase activity"/>
    <property type="evidence" value="ECO:0007669"/>
    <property type="project" value="InterPro"/>
</dbReference>
<protein>
    <recommendedName>
        <fullName evidence="8">Tyrosinase copper-binding domain-containing protein</fullName>
    </recommendedName>
</protein>
<dbReference type="Pfam" id="PF00264">
    <property type="entry name" value="Tyrosinase"/>
    <property type="match status" value="1"/>
</dbReference>
<evidence type="ECO:0000256" key="6">
    <source>
        <dbReference type="ARBA" id="ARBA00023008"/>
    </source>
</evidence>
<dbReference type="InterPro" id="IPR022739">
    <property type="entry name" value="Polyphenol_oxidase_cen"/>
</dbReference>
<evidence type="ECO:0000313" key="10">
    <source>
        <dbReference type="Proteomes" id="UP001168098"/>
    </source>
</evidence>
<dbReference type="AlphaFoldDB" id="A0AA39AG55"/>
<feature type="domain" description="Tyrosinase copper-binding" evidence="8">
    <location>
        <begin position="304"/>
        <end position="315"/>
    </location>
</feature>
<dbReference type="InterPro" id="IPR022740">
    <property type="entry name" value="Polyphenol_oxidase_C"/>
</dbReference>
<accession>A0AA39AG55</accession>